<sequence length="167" mass="18996">MTVHTVQEGSVKMRESIHQMVTLMDLTDAPLLYQKPSDEEWSVMQIACHVIEAVEFWVADLEALLIVPGAKWGRNHEHVRRLAAVEESSVAAVDKEQAMERLQTLIPVADKALSKVREEDLDKTAPSYNPNFDGKPLSFLIDHLLIKHAEGHLNQMQRHLEKVSNRK</sequence>
<dbReference type="Pfam" id="PF12867">
    <property type="entry name" value="DinB_2"/>
    <property type="match status" value="1"/>
</dbReference>
<feature type="domain" description="DinB-like" evidence="1">
    <location>
        <begin position="17"/>
        <end position="156"/>
    </location>
</feature>
<dbReference type="InterPro" id="IPR034660">
    <property type="entry name" value="DinB/YfiT-like"/>
</dbReference>
<organism evidence="2 3">
    <name type="scientific">Sporosarcina newyorkensis</name>
    <dbReference type="NCBI Taxonomy" id="759851"/>
    <lineage>
        <taxon>Bacteria</taxon>
        <taxon>Bacillati</taxon>
        <taxon>Bacillota</taxon>
        <taxon>Bacilli</taxon>
        <taxon>Bacillales</taxon>
        <taxon>Caryophanaceae</taxon>
        <taxon>Sporosarcina</taxon>
    </lineage>
</organism>
<evidence type="ECO:0000259" key="1">
    <source>
        <dbReference type="Pfam" id="PF12867"/>
    </source>
</evidence>
<dbReference type="AlphaFoldDB" id="A0A1T4Y8W6"/>
<dbReference type="InterPro" id="IPR024775">
    <property type="entry name" value="DinB-like"/>
</dbReference>
<name>A0A1T4Y8W6_9BACL</name>
<evidence type="ECO:0000313" key="3">
    <source>
        <dbReference type="Proteomes" id="UP000190042"/>
    </source>
</evidence>
<dbReference type="SUPFAM" id="SSF109854">
    <property type="entry name" value="DinB/YfiT-like putative metalloenzymes"/>
    <property type="match status" value="1"/>
</dbReference>
<proteinExistence type="predicted"/>
<reference evidence="3" key="1">
    <citation type="submission" date="2017-02" db="EMBL/GenBank/DDBJ databases">
        <authorList>
            <person name="Varghese N."/>
            <person name="Submissions S."/>
        </authorList>
    </citation>
    <scope>NUCLEOTIDE SEQUENCE [LARGE SCALE GENOMIC DNA]</scope>
    <source>
        <strain evidence="3">DSM 23966</strain>
    </source>
</reference>
<gene>
    <name evidence="2" type="ORF">SAMN04244570_1974</name>
</gene>
<protein>
    <submittedName>
        <fullName evidence="2">DinB superfamily protein</fullName>
    </submittedName>
</protein>
<dbReference type="Gene3D" id="1.20.120.450">
    <property type="entry name" value="dinb family like domain"/>
    <property type="match status" value="1"/>
</dbReference>
<dbReference type="RefSeq" id="WP_078817497.1">
    <property type="nucleotide sequence ID" value="NZ_FUYJ01000003.1"/>
</dbReference>
<keyword evidence="3" id="KW-1185">Reference proteome</keyword>
<dbReference type="Proteomes" id="UP000190042">
    <property type="component" value="Unassembled WGS sequence"/>
</dbReference>
<accession>A0A1T4Y8W6</accession>
<dbReference type="EMBL" id="FUYJ01000003">
    <property type="protein sequence ID" value="SKA97948.1"/>
    <property type="molecule type" value="Genomic_DNA"/>
</dbReference>
<evidence type="ECO:0000313" key="2">
    <source>
        <dbReference type="EMBL" id="SKA97948.1"/>
    </source>
</evidence>